<protein>
    <submittedName>
        <fullName evidence="2">Uncharacterized protein</fullName>
    </submittedName>
</protein>
<reference evidence="2" key="1">
    <citation type="submission" date="2021-01" db="EMBL/GenBank/DDBJ databases">
        <authorList>
            <consortium name="Genoscope - CEA"/>
            <person name="William W."/>
        </authorList>
    </citation>
    <scope>NUCLEOTIDE SEQUENCE</scope>
</reference>
<dbReference type="Proteomes" id="UP000683925">
    <property type="component" value="Unassembled WGS sequence"/>
</dbReference>
<dbReference type="GO" id="GO:0005739">
    <property type="term" value="C:mitochondrion"/>
    <property type="evidence" value="ECO:0007669"/>
    <property type="project" value="TreeGrafter"/>
</dbReference>
<evidence type="ECO:0000256" key="1">
    <source>
        <dbReference type="SAM" id="Coils"/>
    </source>
</evidence>
<dbReference type="OrthoDB" id="1730074at2759"/>
<dbReference type="GO" id="GO:0005829">
    <property type="term" value="C:cytosol"/>
    <property type="evidence" value="ECO:0007669"/>
    <property type="project" value="TreeGrafter"/>
</dbReference>
<dbReference type="AlphaFoldDB" id="A0A8S1WPA2"/>
<evidence type="ECO:0000313" key="2">
    <source>
        <dbReference type="EMBL" id="CAD8191052.1"/>
    </source>
</evidence>
<keyword evidence="1" id="KW-0175">Coiled coil</keyword>
<name>A0A8S1WPA2_PAROT</name>
<sequence>MSVNIKKSCEKQNQFKNNIIALVFQFVQDLINSLMNLQLNLQKLELDLLHFIQRTSQRKSQNILQNTQIFARISSYLSNQVEISIEKNEEKLHNRSNWRLSHEVRTFIPNLTLQTNVIVGFCDETEYDFEQTLSLFKLIKSENLRFAFYQAIMFAYSMREKSHADRNSKDKVFTQKNAKGQPILQKLFKFDDQNIEKENATKN</sequence>
<proteinExistence type="predicted"/>
<gene>
    <name evidence="2" type="ORF">POCTA_138.1.T0990010</name>
</gene>
<dbReference type="EMBL" id="CAJJDP010000098">
    <property type="protein sequence ID" value="CAD8191052.1"/>
    <property type="molecule type" value="Genomic_DNA"/>
</dbReference>
<dbReference type="PANTHER" id="PTHR43020">
    <property type="entry name" value="CDK5 REGULATORY SUBUNIT-ASSOCIATED PROTEIN 1"/>
    <property type="match status" value="1"/>
</dbReference>
<accession>A0A8S1WPA2</accession>
<keyword evidence="3" id="KW-1185">Reference proteome</keyword>
<organism evidence="2 3">
    <name type="scientific">Paramecium octaurelia</name>
    <dbReference type="NCBI Taxonomy" id="43137"/>
    <lineage>
        <taxon>Eukaryota</taxon>
        <taxon>Sar</taxon>
        <taxon>Alveolata</taxon>
        <taxon>Ciliophora</taxon>
        <taxon>Intramacronucleata</taxon>
        <taxon>Oligohymenophorea</taxon>
        <taxon>Peniculida</taxon>
        <taxon>Parameciidae</taxon>
        <taxon>Paramecium</taxon>
    </lineage>
</organism>
<feature type="coiled-coil region" evidence="1">
    <location>
        <begin position="27"/>
        <end position="54"/>
    </location>
</feature>
<evidence type="ECO:0000313" key="3">
    <source>
        <dbReference type="Proteomes" id="UP000683925"/>
    </source>
</evidence>
<comment type="caution">
    <text evidence="2">The sequence shown here is derived from an EMBL/GenBank/DDBJ whole genome shotgun (WGS) entry which is preliminary data.</text>
</comment>
<dbReference type="GO" id="GO:0035597">
    <property type="term" value="F:tRNA-2-methylthio-N(6)-dimethylallyladenosine(37) synthase activity"/>
    <property type="evidence" value="ECO:0007669"/>
    <property type="project" value="TreeGrafter"/>
</dbReference>
<dbReference type="PANTHER" id="PTHR43020:SF2">
    <property type="entry name" value="MITOCHONDRIAL TRNA METHYLTHIOTRANSFERASE CDK5RAP1"/>
    <property type="match status" value="1"/>
</dbReference>